<feature type="region of interest" description="Disordered" evidence="1">
    <location>
        <begin position="21"/>
        <end position="51"/>
    </location>
</feature>
<dbReference type="PROSITE" id="PS51257">
    <property type="entry name" value="PROKAR_LIPOPROTEIN"/>
    <property type="match status" value="1"/>
</dbReference>
<organism evidence="4 5">
    <name type="scientific">Arthrobacter vasquezii</name>
    <dbReference type="NCBI Taxonomy" id="2977629"/>
    <lineage>
        <taxon>Bacteria</taxon>
        <taxon>Bacillati</taxon>
        <taxon>Actinomycetota</taxon>
        <taxon>Actinomycetes</taxon>
        <taxon>Micrococcales</taxon>
        <taxon>Micrococcaceae</taxon>
        <taxon>Arthrobacter</taxon>
    </lineage>
</organism>
<evidence type="ECO:0000256" key="2">
    <source>
        <dbReference type="SAM" id="SignalP"/>
    </source>
</evidence>
<evidence type="ECO:0000259" key="3">
    <source>
        <dbReference type="PROSITE" id="PS50234"/>
    </source>
</evidence>
<dbReference type="Pfam" id="PF13519">
    <property type="entry name" value="VWA_2"/>
    <property type="match status" value="1"/>
</dbReference>
<dbReference type="InterPro" id="IPR002035">
    <property type="entry name" value="VWF_A"/>
</dbReference>
<name>A0ABT6CQ54_9MICC</name>
<dbReference type="Proteomes" id="UP001220456">
    <property type="component" value="Unassembled WGS sequence"/>
</dbReference>
<feature type="domain" description="VWFA" evidence="3">
    <location>
        <begin position="154"/>
        <end position="342"/>
    </location>
</feature>
<feature type="region of interest" description="Disordered" evidence="1">
    <location>
        <begin position="128"/>
        <end position="147"/>
    </location>
</feature>
<dbReference type="Gene3D" id="3.40.50.410">
    <property type="entry name" value="von Willebrand factor, type A domain"/>
    <property type="match status" value="1"/>
</dbReference>
<feature type="chain" id="PRO_5045923074" evidence="2">
    <location>
        <begin position="27"/>
        <end position="460"/>
    </location>
</feature>
<keyword evidence="5" id="KW-1185">Reference proteome</keyword>
<dbReference type="EMBL" id="JAROKN010000001">
    <property type="protein sequence ID" value="MDF9276262.1"/>
    <property type="molecule type" value="Genomic_DNA"/>
</dbReference>
<dbReference type="SMART" id="SM00327">
    <property type="entry name" value="VWA"/>
    <property type="match status" value="1"/>
</dbReference>
<reference evidence="4 5" key="1">
    <citation type="journal article" date="2023" name="Int. J. Syst. Evol. Microbiol.">
        <title>Arthrobacter vasquezii sp. nov., isolated from a soil sample from Union Glacier, Antarctica.</title>
        <authorList>
            <person name="Valenzuela-Ibaceta F."/>
            <person name="Carrasco V."/>
            <person name="Lagos-Moraga S."/>
            <person name="Dietz-Vargas C."/>
            <person name="Navarro C.A."/>
            <person name="Perez-Donoso J.M."/>
        </authorList>
    </citation>
    <scope>NUCLEOTIDE SEQUENCE [LARGE SCALE GENOMIC DNA]</scope>
    <source>
        <strain evidence="4 5">EH-1B-1</strain>
    </source>
</reference>
<accession>A0ABT6CQ54</accession>
<dbReference type="InterPro" id="IPR036465">
    <property type="entry name" value="vWFA_dom_sf"/>
</dbReference>
<evidence type="ECO:0000256" key="1">
    <source>
        <dbReference type="SAM" id="MobiDB-lite"/>
    </source>
</evidence>
<feature type="signal peptide" evidence="2">
    <location>
        <begin position="1"/>
        <end position="26"/>
    </location>
</feature>
<evidence type="ECO:0000313" key="5">
    <source>
        <dbReference type="Proteomes" id="UP001220456"/>
    </source>
</evidence>
<gene>
    <name evidence="4" type="ORF">P4U43_00475</name>
</gene>
<proteinExistence type="predicted"/>
<protein>
    <submittedName>
        <fullName evidence="4">VWA domain-containing protein</fullName>
    </submittedName>
</protein>
<keyword evidence="2" id="KW-0732">Signal</keyword>
<dbReference type="SUPFAM" id="SSF53300">
    <property type="entry name" value="vWA-like"/>
    <property type="match status" value="1"/>
</dbReference>
<feature type="compositionally biased region" description="Low complexity" evidence="1">
    <location>
        <begin position="28"/>
        <end position="51"/>
    </location>
</feature>
<evidence type="ECO:0000313" key="4">
    <source>
        <dbReference type="EMBL" id="MDF9276262.1"/>
    </source>
</evidence>
<comment type="caution">
    <text evidence="4">The sequence shown here is derived from an EMBL/GenBank/DDBJ whole genome shotgun (WGS) entry which is preliminary data.</text>
</comment>
<sequence>MRSLRSPLLIATTLALVTGCAGGEPAEPGTSASPEPTTTSAASSSPATAGAAGLATVPFDDAPRELTELEESLLVEPGPNAEAGTVEDILAAARESDPQTADEWSNAILALIHGNYAENVKTVVRFDPGTGERGDEPTANGTAPAEEQSVGNNHFALVLDASNSMAESSAEGSRMEAAKASLLAFTEELPEGSTVSLRVYGHAGDASEAGKAESCATTEVLYSGESDDAGLEETLASVQPTGYTPLAQGISDAASDFPDNTTDGIVYVVTDGVETCGGDPVEAAKQLRTSGIKPVVNVIGFQAGDADQAALAAIAAAGGGKYTQANSPADLDAYWKEQNRAMLRAWNEWRSTELAAIGEASSDIKRTVNEVSTELKRTANDEAERGKRVANLLRGEIDDDVRSEIWDFFDQRRTTVWNWAEETRAENWEAAESERAQNWEAVYNRAQSKWTEYYERLQGN</sequence>
<dbReference type="RefSeq" id="WP_277356966.1">
    <property type="nucleotide sequence ID" value="NZ_JAROKN010000001.1"/>
</dbReference>
<dbReference type="PROSITE" id="PS50234">
    <property type="entry name" value="VWFA"/>
    <property type="match status" value="1"/>
</dbReference>